<dbReference type="PANTHER" id="PTHR43861">
    <property type="entry name" value="TRANS-ACONITATE 2-METHYLTRANSFERASE-RELATED"/>
    <property type="match status" value="1"/>
</dbReference>
<gene>
    <name evidence="3" type="ORF">S01H1_39503</name>
</gene>
<dbReference type="Gene3D" id="3.40.50.150">
    <property type="entry name" value="Vaccinia Virus protein VP39"/>
    <property type="match status" value="1"/>
</dbReference>
<name>X0VPI1_9ZZZZ</name>
<reference evidence="3" key="1">
    <citation type="journal article" date="2014" name="Front. Microbiol.">
        <title>High frequency of phylogenetically diverse reductive dehalogenase-homologous genes in deep subseafloor sedimentary metagenomes.</title>
        <authorList>
            <person name="Kawai M."/>
            <person name="Futagami T."/>
            <person name="Toyoda A."/>
            <person name="Takaki Y."/>
            <person name="Nishi S."/>
            <person name="Hori S."/>
            <person name="Arai W."/>
            <person name="Tsubouchi T."/>
            <person name="Morono Y."/>
            <person name="Uchiyama I."/>
            <person name="Ito T."/>
            <person name="Fujiyama A."/>
            <person name="Inagaki F."/>
            <person name="Takami H."/>
        </authorList>
    </citation>
    <scope>NUCLEOTIDE SEQUENCE</scope>
    <source>
        <strain evidence="3">Expedition CK06-06</strain>
    </source>
</reference>
<feature type="non-terminal residue" evidence="3">
    <location>
        <position position="1"/>
    </location>
</feature>
<evidence type="ECO:0000256" key="1">
    <source>
        <dbReference type="ARBA" id="ARBA00022679"/>
    </source>
</evidence>
<comment type="caution">
    <text evidence="3">The sequence shown here is derived from an EMBL/GenBank/DDBJ whole genome shotgun (WGS) entry which is preliminary data.</text>
</comment>
<dbReference type="AlphaFoldDB" id="X0VPI1"/>
<dbReference type="Pfam" id="PF13649">
    <property type="entry name" value="Methyltransf_25"/>
    <property type="match status" value="1"/>
</dbReference>
<organism evidence="3">
    <name type="scientific">marine sediment metagenome</name>
    <dbReference type="NCBI Taxonomy" id="412755"/>
    <lineage>
        <taxon>unclassified sequences</taxon>
        <taxon>metagenomes</taxon>
        <taxon>ecological metagenomes</taxon>
    </lineage>
</organism>
<proteinExistence type="predicted"/>
<feature type="domain" description="Methyltransferase" evidence="2">
    <location>
        <begin position="8"/>
        <end position="104"/>
    </location>
</feature>
<keyword evidence="1" id="KW-0808">Transferase</keyword>
<dbReference type="InterPro" id="IPR041698">
    <property type="entry name" value="Methyltransf_25"/>
</dbReference>
<sequence>RLRGDEMVLDFGCGPGSTSKFIAQILERGGGELTCLDLSKAWIERVKKHVSRFSNVECYAEDIRKWDEKNNYFDAVAIHFMLHDIDKSERHEVVKALAEKMKTGAKLFIREPTKEGHGMRPEEIRELMSKSGLKETDSKATKSLMMGVMYTGFFSKAD</sequence>
<dbReference type="CDD" id="cd02440">
    <property type="entry name" value="AdoMet_MTases"/>
    <property type="match status" value="1"/>
</dbReference>
<protein>
    <recommendedName>
        <fullName evidence="2">Methyltransferase domain-containing protein</fullName>
    </recommendedName>
</protein>
<accession>X0VPI1</accession>
<dbReference type="InterPro" id="IPR029063">
    <property type="entry name" value="SAM-dependent_MTases_sf"/>
</dbReference>
<evidence type="ECO:0000259" key="2">
    <source>
        <dbReference type="Pfam" id="PF13649"/>
    </source>
</evidence>
<dbReference type="SUPFAM" id="SSF53335">
    <property type="entry name" value="S-adenosyl-L-methionine-dependent methyltransferases"/>
    <property type="match status" value="1"/>
</dbReference>
<dbReference type="EMBL" id="BARS01024934">
    <property type="protein sequence ID" value="GAG13037.1"/>
    <property type="molecule type" value="Genomic_DNA"/>
</dbReference>
<dbReference type="GO" id="GO:0016740">
    <property type="term" value="F:transferase activity"/>
    <property type="evidence" value="ECO:0007669"/>
    <property type="project" value="UniProtKB-KW"/>
</dbReference>
<evidence type="ECO:0000313" key="3">
    <source>
        <dbReference type="EMBL" id="GAG13037.1"/>
    </source>
</evidence>